<evidence type="ECO:0008006" key="3">
    <source>
        <dbReference type="Google" id="ProtNLM"/>
    </source>
</evidence>
<proteinExistence type="predicted"/>
<dbReference type="EMBL" id="JABFAF010276480">
    <property type="protein sequence ID" value="MBA0879831.1"/>
    <property type="molecule type" value="Genomic_DNA"/>
</dbReference>
<dbReference type="AlphaFoldDB" id="A0A7J9N935"/>
<evidence type="ECO:0000313" key="2">
    <source>
        <dbReference type="Proteomes" id="UP000593576"/>
    </source>
</evidence>
<evidence type="ECO:0000313" key="1">
    <source>
        <dbReference type="EMBL" id="MBA0879831.1"/>
    </source>
</evidence>
<protein>
    <recommendedName>
        <fullName evidence="3">Aminotransferase-like plant mobile domain-containing protein</fullName>
    </recommendedName>
</protein>
<accession>A0A7J9N935</accession>
<dbReference type="InterPro" id="IPR044824">
    <property type="entry name" value="MAIN-like"/>
</dbReference>
<keyword evidence="2" id="KW-1185">Reference proteome</keyword>
<name>A0A7J9N935_GOSSC</name>
<feature type="non-terminal residue" evidence="1">
    <location>
        <position position="1"/>
    </location>
</feature>
<reference evidence="1 2" key="1">
    <citation type="journal article" date="2019" name="Genome Biol. Evol.">
        <title>Insights into the evolution of the New World diploid cottons (Gossypium, subgenus Houzingenia) based on genome sequencing.</title>
        <authorList>
            <person name="Grover C.E."/>
            <person name="Arick M.A. 2nd"/>
            <person name="Thrash A."/>
            <person name="Conover J.L."/>
            <person name="Sanders W.S."/>
            <person name="Peterson D.G."/>
            <person name="Frelichowski J.E."/>
            <person name="Scheffler J.A."/>
            <person name="Scheffler B.E."/>
            <person name="Wendel J.F."/>
        </authorList>
    </citation>
    <scope>NUCLEOTIDE SEQUENCE [LARGE SCALE GENOMIC DNA]</scope>
    <source>
        <strain evidence="1">1</strain>
        <tissue evidence="1">Leaf</tissue>
    </source>
</reference>
<organism evidence="1 2">
    <name type="scientific">Gossypium schwendimanii</name>
    <name type="common">Cotton</name>
    <dbReference type="NCBI Taxonomy" id="34291"/>
    <lineage>
        <taxon>Eukaryota</taxon>
        <taxon>Viridiplantae</taxon>
        <taxon>Streptophyta</taxon>
        <taxon>Embryophyta</taxon>
        <taxon>Tracheophyta</taxon>
        <taxon>Spermatophyta</taxon>
        <taxon>Magnoliopsida</taxon>
        <taxon>eudicotyledons</taxon>
        <taxon>Gunneridae</taxon>
        <taxon>Pentapetalae</taxon>
        <taxon>rosids</taxon>
        <taxon>malvids</taxon>
        <taxon>Malvales</taxon>
        <taxon>Malvaceae</taxon>
        <taxon>Malvoideae</taxon>
        <taxon>Gossypium</taxon>
    </lineage>
</organism>
<dbReference type="GO" id="GO:0010073">
    <property type="term" value="P:meristem maintenance"/>
    <property type="evidence" value="ECO:0007669"/>
    <property type="project" value="InterPro"/>
</dbReference>
<gene>
    <name evidence="1" type="ORF">Goshw_008225</name>
</gene>
<sequence>ADDRVLNGFIHNLSKNPDTEIHGYLQDVGFLHVSRMLEGCKLSPTLINALVERWRPETHFPSSMQWNYEQSYVVLSEQLGDIRLLLDQHSKAKFLWMPYADSNIIECVSFDMWNVKVPLIMYATMKMHESDQVMQKFKWRQKISPPPLDMKALHKLDLQGKIDEN</sequence>
<dbReference type="OrthoDB" id="1002609at2759"/>
<comment type="caution">
    <text evidence="1">The sequence shown here is derived from an EMBL/GenBank/DDBJ whole genome shotgun (WGS) entry which is preliminary data.</text>
</comment>
<dbReference type="Proteomes" id="UP000593576">
    <property type="component" value="Unassembled WGS sequence"/>
</dbReference>
<dbReference type="PANTHER" id="PTHR46033:SF8">
    <property type="entry name" value="PROTEIN MAINTENANCE OF MERISTEMS-LIKE"/>
    <property type="match status" value="1"/>
</dbReference>
<dbReference type="PANTHER" id="PTHR46033">
    <property type="entry name" value="PROTEIN MAIN-LIKE 2"/>
    <property type="match status" value="1"/>
</dbReference>